<dbReference type="InterPro" id="IPR000477">
    <property type="entry name" value="RT_dom"/>
</dbReference>
<dbReference type="InterPro" id="IPR015008">
    <property type="entry name" value="ROCK_Rho-bd_dom"/>
</dbReference>
<dbReference type="PROSITE" id="PS50003">
    <property type="entry name" value="PH_DOMAIN"/>
    <property type="match status" value="1"/>
</dbReference>
<evidence type="ECO:0000256" key="12">
    <source>
        <dbReference type="ARBA" id="ARBA00022723"/>
    </source>
</evidence>
<comment type="catalytic activity">
    <reaction evidence="23">
        <text>L-seryl-[protein] + ATP = O-phospho-L-seryl-[protein] + ADP + H(+)</text>
        <dbReference type="Rhea" id="RHEA:17989"/>
        <dbReference type="Rhea" id="RHEA-COMP:9863"/>
        <dbReference type="Rhea" id="RHEA-COMP:11604"/>
        <dbReference type="ChEBI" id="CHEBI:15378"/>
        <dbReference type="ChEBI" id="CHEBI:29999"/>
        <dbReference type="ChEBI" id="CHEBI:30616"/>
        <dbReference type="ChEBI" id="CHEBI:83421"/>
        <dbReference type="ChEBI" id="CHEBI:456216"/>
        <dbReference type="EC" id="2.7.11.1"/>
    </reaction>
</comment>
<dbReference type="GO" id="GO:1901888">
    <property type="term" value="P:regulation of cell junction assembly"/>
    <property type="evidence" value="ECO:0007669"/>
    <property type="project" value="TreeGrafter"/>
</dbReference>
<dbReference type="GO" id="GO:0032956">
    <property type="term" value="P:regulation of actin cytoskeleton organization"/>
    <property type="evidence" value="ECO:0007669"/>
    <property type="project" value="InterPro"/>
</dbReference>
<dbReference type="InterPro" id="IPR000719">
    <property type="entry name" value="Prot_kinase_dom"/>
</dbReference>
<dbReference type="FunFam" id="1.20.5.730:FF:000001">
    <property type="entry name" value="rho-associated protein kinase 2"/>
    <property type="match status" value="1"/>
</dbReference>
<dbReference type="PROSITE" id="PS50081">
    <property type="entry name" value="ZF_DAG_PE_2"/>
    <property type="match status" value="1"/>
</dbReference>
<dbReference type="SMART" id="SM00220">
    <property type="entry name" value="S_TKc"/>
    <property type="match status" value="1"/>
</dbReference>
<keyword evidence="10" id="KW-0597">Phosphoprotein</keyword>
<feature type="domain" description="AGC-kinase C-terminal" evidence="32">
    <location>
        <begin position="1108"/>
        <end position="1178"/>
    </location>
</feature>
<dbReference type="Gene3D" id="3.60.10.10">
    <property type="entry name" value="Endonuclease/exonuclease/phosphatase"/>
    <property type="match status" value="1"/>
</dbReference>
<evidence type="ECO:0000313" key="35">
    <source>
        <dbReference type="Proteomes" id="UP001274896"/>
    </source>
</evidence>
<dbReference type="InterPro" id="IPR008271">
    <property type="entry name" value="Ser/Thr_kinase_AS"/>
</dbReference>
<dbReference type="Gene3D" id="2.30.29.30">
    <property type="entry name" value="Pleckstrin-homology domain (PH domain)/Phosphotyrosine-binding domain (PTB)"/>
    <property type="match status" value="1"/>
</dbReference>
<feature type="coiled-coil region" evidence="26">
    <location>
        <begin position="313"/>
        <end position="347"/>
    </location>
</feature>
<keyword evidence="8" id="KW-0963">Cytoplasm</keyword>
<dbReference type="Pfam" id="PF00433">
    <property type="entry name" value="Pkinase_C"/>
    <property type="match status" value="1"/>
</dbReference>
<evidence type="ECO:0000259" key="33">
    <source>
        <dbReference type="PROSITE" id="PS51859"/>
    </source>
</evidence>
<dbReference type="GO" id="GO:0005886">
    <property type="term" value="C:plasma membrane"/>
    <property type="evidence" value="ECO:0007669"/>
    <property type="project" value="UniProtKB-SubCell"/>
</dbReference>
<dbReference type="InterPro" id="IPR017892">
    <property type="entry name" value="Pkinase_C"/>
</dbReference>
<keyword evidence="14" id="KW-0863">Zinc-finger</keyword>
<dbReference type="Gene3D" id="3.30.60.20">
    <property type="match status" value="1"/>
</dbReference>
<dbReference type="GO" id="GO:0005813">
    <property type="term" value="C:centrosome"/>
    <property type="evidence" value="ECO:0007669"/>
    <property type="project" value="TreeGrafter"/>
</dbReference>
<dbReference type="PANTHER" id="PTHR22988">
    <property type="entry name" value="MYOTONIC DYSTROPHY S/T KINASE-RELATED"/>
    <property type="match status" value="1"/>
</dbReference>
<dbReference type="Pfam" id="PF00069">
    <property type="entry name" value="Pkinase"/>
    <property type="match status" value="1"/>
</dbReference>
<evidence type="ECO:0000259" key="31">
    <source>
        <dbReference type="PROSITE" id="PS50878"/>
    </source>
</evidence>
<dbReference type="GO" id="GO:0010825">
    <property type="term" value="P:positive regulation of centrosome duplication"/>
    <property type="evidence" value="ECO:0007669"/>
    <property type="project" value="InterPro"/>
</dbReference>
<dbReference type="CDD" id="cd20875">
    <property type="entry name" value="C1_ROCK2"/>
    <property type="match status" value="1"/>
</dbReference>
<dbReference type="GO" id="GO:0048598">
    <property type="term" value="P:embryonic morphogenesis"/>
    <property type="evidence" value="ECO:0007669"/>
    <property type="project" value="TreeGrafter"/>
</dbReference>
<protein>
    <recommendedName>
        <fullName evidence="36">Non-specific serine/threonine protein kinase</fullName>
    </recommendedName>
</protein>
<evidence type="ECO:0000256" key="11">
    <source>
        <dbReference type="ARBA" id="ARBA00022679"/>
    </source>
</evidence>
<dbReference type="GO" id="GO:0031032">
    <property type="term" value="P:actomyosin structure organization"/>
    <property type="evidence" value="ECO:0007669"/>
    <property type="project" value="TreeGrafter"/>
</dbReference>
<dbReference type="EMBL" id="JAUCMX010000030">
    <property type="protein sequence ID" value="KAK3506905.1"/>
    <property type="molecule type" value="Genomic_DNA"/>
</dbReference>
<evidence type="ECO:0008006" key="36">
    <source>
        <dbReference type="Google" id="ProtNLM"/>
    </source>
</evidence>
<dbReference type="InterPro" id="IPR011993">
    <property type="entry name" value="PH-like_dom_sf"/>
</dbReference>
<evidence type="ECO:0000256" key="22">
    <source>
        <dbReference type="ARBA" id="ARBA00047899"/>
    </source>
</evidence>
<dbReference type="GO" id="GO:0031267">
    <property type="term" value="F:small GTPase binding"/>
    <property type="evidence" value="ECO:0007669"/>
    <property type="project" value="InterPro"/>
</dbReference>
<dbReference type="Gene3D" id="1.20.5.340">
    <property type="match status" value="1"/>
</dbReference>
<evidence type="ECO:0000256" key="7">
    <source>
        <dbReference type="ARBA" id="ARBA00022475"/>
    </source>
</evidence>
<dbReference type="PROSITE" id="PS00108">
    <property type="entry name" value="PROTEIN_KINASE_ST"/>
    <property type="match status" value="1"/>
</dbReference>
<evidence type="ECO:0000256" key="5">
    <source>
        <dbReference type="ARBA" id="ARBA00009903"/>
    </source>
</evidence>
<keyword evidence="18" id="KW-0460">Magnesium</keyword>
<feature type="coiled-coil region" evidence="26">
    <location>
        <begin position="2430"/>
        <end position="2468"/>
    </location>
</feature>
<evidence type="ECO:0000256" key="9">
    <source>
        <dbReference type="ARBA" id="ARBA00022527"/>
    </source>
</evidence>
<evidence type="ECO:0000259" key="28">
    <source>
        <dbReference type="PROSITE" id="PS50003"/>
    </source>
</evidence>
<accession>A0AAE0PSK7</accession>
<dbReference type="GO" id="GO:0007266">
    <property type="term" value="P:Rho protein signal transduction"/>
    <property type="evidence" value="ECO:0007669"/>
    <property type="project" value="UniProtKB-UniRule"/>
</dbReference>
<evidence type="ECO:0000259" key="29">
    <source>
        <dbReference type="PROSITE" id="PS50011"/>
    </source>
</evidence>
<keyword evidence="7" id="KW-1003">Cell membrane</keyword>
<keyword evidence="12" id="KW-0479">Metal-binding</keyword>
<dbReference type="CDD" id="cd22250">
    <property type="entry name" value="ROCK_SBD"/>
    <property type="match status" value="1"/>
</dbReference>
<dbReference type="Gene3D" id="1.20.5.730">
    <property type="entry name" value="Single helix bin"/>
    <property type="match status" value="1"/>
</dbReference>
<dbReference type="Pfam" id="PF00078">
    <property type="entry name" value="RVT_1"/>
    <property type="match status" value="2"/>
</dbReference>
<evidence type="ECO:0000256" key="20">
    <source>
        <dbReference type="ARBA" id="ARBA00023136"/>
    </source>
</evidence>
<comment type="subcellular location">
    <subcellularLocation>
        <location evidence="3">Cell membrane</location>
    </subcellularLocation>
    <subcellularLocation>
        <location evidence="4">Cytoplasm</location>
        <location evidence="4">Cytoskeleton</location>
    </subcellularLocation>
    <subcellularLocation>
        <location evidence="2">Endomembrane system</location>
        <topology evidence="2">Peripheral membrane protein</topology>
    </subcellularLocation>
</comment>
<evidence type="ECO:0000256" key="24">
    <source>
        <dbReference type="PROSITE-ProRule" id="PRU01206"/>
    </source>
</evidence>
<dbReference type="InterPro" id="IPR043502">
    <property type="entry name" value="DNA/RNA_pol_sf"/>
</dbReference>
<evidence type="ECO:0000313" key="34">
    <source>
        <dbReference type="EMBL" id="KAK3506905.1"/>
    </source>
</evidence>
<dbReference type="SUPFAM" id="SSF103652">
    <property type="entry name" value="G protein-binding domain"/>
    <property type="match status" value="1"/>
</dbReference>
<dbReference type="FunFam" id="3.30.200.20:FF:000072">
    <property type="entry name" value="Rho-associated protein kinase 2"/>
    <property type="match status" value="1"/>
</dbReference>
<dbReference type="GO" id="GO:0008270">
    <property type="term" value="F:zinc ion binding"/>
    <property type="evidence" value="ECO:0007669"/>
    <property type="project" value="UniProtKB-KW"/>
</dbReference>
<dbReference type="Gene3D" id="3.30.70.270">
    <property type="match status" value="2"/>
</dbReference>
<dbReference type="InterPro" id="IPR011009">
    <property type="entry name" value="Kinase-like_dom_sf"/>
</dbReference>
<dbReference type="SMART" id="SM00233">
    <property type="entry name" value="PH"/>
    <property type="match status" value="1"/>
</dbReference>
<comment type="caution">
    <text evidence="34">The sequence shown here is derived from an EMBL/GenBank/DDBJ whole genome shotgun (WGS) entry which is preliminary data.</text>
</comment>
<comment type="similarity">
    <text evidence="5">Belongs to the protein kinase superfamily. AGC Ser/Thr protein kinase family.</text>
</comment>
<dbReference type="InterPro" id="IPR057529">
    <property type="entry name" value="MRCK/ROCK_PH"/>
</dbReference>
<dbReference type="PANTHER" id="PTHR22988:SF28">
    <property type="entry name" value="RHO-ASSOCIATED PROTEIN KINASE 2"/>
    <property type="match status" value="1"/>
</dbReference>
<dbReference type="SUPFAM" id="SSF50729">
    <property type="entry name" value="PH domain-like"/>
    <property type="match status" value="1"/>
</dbReference>
<evidence type="ECO:0000256" key="17">
    <source>
        <dbReference type="ARBA" id="ARBA00022840"/>
    </source>
</evidence>
<feature type="coiled-coil region" evidence="26">
    <location>
        <begin position="1313"/>
        <end position="1347"/>
    </location>
</feature>
<keyword evidence="9" id="KW-0723">Serine/threonine-protein kinase</keyword>
<feature type="domain" description="Protein kinase" evidence="29">
    <location>
        <begin position="856"/>
        <end position="1107"/>
    </location>
</feature>
<keyword evidence="20" id="KW-0472">Membrane</keyword>
<evidence type="ECO:0000256" key="21">
    <source>
        <dbReference type="ARBA" id="ARBA00023212"/>
    </source>
</evidence>
<dbReference type="SUPFAM" id="SSF56219">
    <property type="entry name" value="DNase I-like"/>
    <property type="match status" value="1"/>
</dbReference>
<dbReference type="FunFam" id="2.30.29.30:FF:000308">
    <property type="entry name" value="Rho-associated protein kinase 1"/>
    <property type="match status" value="1"/>
</dbReference>
<dbReference type="SUPFAM" id="SSF56112">
    <property type="entry name" value="Protein kinase-like (PK-like)"/>
    <property type="match status" value="1"/>
</dbReference>
<dbReference type="InterPro" id="IPR037311">
    <property type="entry name" value="ROCK2_HR1"/>
</dbReference>
<dbReference type="InterPro" id="IPR050839">
    <property type="entry name" value="Rho-assoc_Ser/Thr_Kinase"/>
</dbReference>
<dbReference type="GO" id="GO:0006939">
    <property type="term" value="P:smooth muscle contraction"/>
    <property type="evidence" value="ECO:0007669"/>
    <property type="project" value="InterPro"/>
</dbReference>
<dbReference type="Proteomes" id="UP001274896">
    <property type="component" value="Unassembled WGS sequence"/>
</dbReference>
<feature type="domain" description="Reverse transcriptase" evidence="31">
    <location>
        <begin position="479"/>
        <end position="738"/>
    </location>
</feature>
<dbReference type="SUPFAM" id="SSF57889">
    <property type="entry name" value="Cysteine-rich domain"/>
    <property type="match status" value="1"/>
</dbReference>
<evidence type="ECO:0000256" key="3">
    <source>
        <dbReference type="ARBA" id="ARBA00004236"/>
    </source>
</evidence>
<dbReference type="GO" id="GO:0072518">
    <property type="term" value="F:Rho-dependent protein serine/threonine kinase activity"/>
    <property type="evidence" value="ECO:0007669"/>
    <property type="project" value="TreeGrafter"/>
</dbReference>
<dbReference type="CDD" id="cd09076">
    <property type="entry name" value="L1-EN"/>
    <property type="match status" value="1"/>
</dbReference>
<keyword evidence="16" id="KW-0862">Zinc</keyword>
<feature type="domain" description="Reverse transcriptase" evidence="31">
    <location>
        <begin position="1478"/>
        <end position="1737"/>
    </location>
</feature>
<dbReference type="CDD" id="cd11638">
    <property type="entry name" value="HR1_ROCK2"/>
    <property type="match status" value="1"/>
</dbReference>
<keyword evidence="21" id="KW-0206">Cytoskeleton</keyword>
<dbReference type="InterPro" id="IPR043128">
    <property type="entry name" value="Rev_trsase/Diguanyl_cyclase"/>
</dbReference>
<dbReference type="SMART" id="SM00109">
    <property type="entry name" value="C1"/>
    <property type="match status" value="1"/>
</dbReference>
<dbReference type="FunFam" id="3.30.200.20:FF:001759">
    <property type="entry name" value="Rho-associated, coiled-coil-containing protein kinase 2b"/>
    <property type="match status" value="1"/>
</dbReference>
<evidence type="ECO:0000256" key="1">
    <source>
        <dbReference type="ARBA" id="ARBA00001946"/>
    </source>
</evidence>
<dbReference type="InterPro" id="IPR000961">
    <property type="entry name" value="AGC-kinase_C"/>
</dbReference>
<dbReference type="InterPro" id="IPR001849">
    <property type="entry name" value="PH_domain"/>
</dbReference>
<keyword evidence="19 24" id="KW-0175">Coiled coil</keyword>
<evidence type="ECO:0000256" key="25">
    <source>
        <dbReference type="PROSITE-ProRule" id="PRU10141"/>
    </source>
</evidence>
<reference evidence="34" key="1">
    <citation type="submission" date="2023-06" db="EMBL/GenBank/DDBJ databases">
        <title>Male Hemibagrus guttatus genome.</title>
        <authorList>
            <person name="Bian C."/>
        </authorList>
    </citation>
    <scope>NUCLEOTIDE SEQUENCE</scope>
    <source>
        <strain evidence="34">Male_cb2023</strain>
        <tissue evidence="34">Muscle</tissue>
    </source>
</reference>
<dbReference type="GO" id="GO:0012505">
    <property type="term" value="C:endomembrane system"/>
    <property type="evidence" value="ECO:0007669"/>
    <property type="project" value="UniProtKB-SubCell"/>
</dbReference>
<dbReference type="InterPro" id="IPR017441">
    <property type="entry name" value="Protein_kinase_ATP_BS"/>
</dbReference>
<sequence>MERRKVDILCVQETRWKGSKARSIGAGFKLFYYGVDSKRNGVGVVLKEEFVRNVLEVKRVSDRVMSLKLEIEGVMLNVVSGYAPQVGCELEEKERFWSELDEVMESIPTGERVVIGMDFNGHVGEGNTGDEDVMGKFGVKERNLEGQMVVDFAKRMDMGVVNTYFQKREEHRVTYKSGGRRTQVDYILCRRGNLKEISDCKVVVGESVARQHRMVVCRMTLMVCKKKRSKIEIEKKTKWWKLKKEECCEEFRQKLRQALGGQVVLPDDWETTAEVIRETGRKVLGVSSGRRKEDKETWWWNEEVQDSIQRKRLAKKKWDMDRTEENRQEYKELQRRVKREVSKAKQKAYDELYTRLDSREGEKDLYRLARQRDRDGKDVQQVRVIKDRDGRVLTSEESVQRRWKEYFEELMNEENEREKRVEGVNSVEQKVDKIRKDEVRKALKRMKSRKAVGPAGIPVEVWKCLGEAAVEFLASLFNRVLESERMPEEWRRSVLVPIFKNKGDVQSCSNYRGIKLMSHTMKLWERVVEARLRKVVKICEQQYGFMPRKSTTDAIFALRILIVKYRDGQRELHCVFVDLEKAYDRVPREELWYCMRKSGVAEKYVRVVQDMYERSRTVVRCAVGQTEEFKVEVGLHQGSALSPFLFAIVIDQLSEEVRQESPWTMMFADDIVICSESREQVEENLERWRFALERRGMKVSRSKTEYMCVNEREGSGTVRFEGEEVKKVQEFKYLGSTVQSNGECGKEGVSCLDARRRLAEAPRDLRIDRISGTNGMEWTKDEFNFLCSDVNKPGMSIFTTKNFHKVHKPDSDSVNALALDLNHSALRKNKNIDAFLNRYEKAVNRLRELQVRPDDFDRIKLIGKGAYGAVQLVRHKVSKKVYAMKKLSKFEMLKRSDSAFFWEERDIMAFSDSPWIVQLCCAFQDERHLYLVMEFMAGGDLVTLTMNYDMPEEWVRFYTAEVVLALDAIHSMGFIHRDIKPENMLLDHSGHLKLADFGTCMKMDKSGMVRCDTAVGTPDYISPEVRDVKTPFYAESLVGTYGKIMNHKNSLNFPDDMEMSKEAKDLICAFLTDSWNEPHVAAEPLSMCKDVRLGRTGVEEIKHHPFFKNDQWTFDTIRDTMAPVVPELRSDIDTSNFDDIEEEKGDVETFPPPRAFVGNQLPFVGFTYYKEDQLMRKKEKDGDDLCIDGSIEKDDYSRDRRLQVQKKTDDVQKKLIKIEEKYKHEKQAKDELESKCRNANERLDKLSKELEEEKKKTPGVRSETYKRCDVVRPEMIRETGRKVLGVSSGRRKEDKETWWWNEEVQDSIQRKRLAKKKWDMDRTEENRQEYKELQRRVKREVSKAKQKAYDELYTRLDTREGEKDLYRLARQRDRDGKDVQQVRVIKDRDGRVLTSEESVQRRWKEYFEELMNEENEREKRVEGVNSVEQKVDKIRKDEVRKALKRMKSGKAVGPDDIPVEVWKCLGEAAVEFLANLFNRVLESERMPEEWRSVLVPIFKNKGDVQSCSNYRGIKLMSHTMKVWERVVEARLRKVVEICEQQYGFMPRKSTTDAIFALRILMEKYRDGQRELHCVFVDLEKAYDRVPREELWYCMRKSGVAEKYVRVVQDMYERSRTVVRCAVGQTEEFKVEVGLHQGSALSPFLFAIVMDQLSEEVRQESPWTMMFADDIVICSESREQVEENLERWRFALERRGMKVSGSKTEYMCVNEREGRGTVRIQGEEVKKVQEFKYLGSTVQSNGECGKEVKKRVQAGWNGWRKVSGVLCDRKISARIKGKVYRTVVRAAMLYGLETVSLRKRQESELAVAELKMLRFSLGVKRLDRIRNKYIRGTAHVGCLGDKVREASLKDGLDMFRGGRMSARNRAEDSLRKLEREKALLQHQNTESLRKAEIETERKRSLENEVSSLKDQLAEVKKKSLNSQISNEKNIHLERQLEEVSAKLQAEVEESGRVKKAQASAARQAQQLELLLRELQERLAQLEGSRLGLEQDNLSLQSALETEKRERSHSSETITDLQVRVSGLEEELKQAKNLLSKAEGEKRQLQEELTDLGKVRSQQEIDFTFKLKSVQQRLEQEEEEHNAAKTRLADHSKLNQSIEEAKSEVLRDMERKLQDERSAKQQLESKLMQLEKHHSALDCDYKQAQNELHELRSHKNKLTEEVDLLTVRVEQEMQRRNLSQADLKAQNQEVSKLRTSEKQLKQELNHLLELKLSMEKQNQELRREREVAETHMKELKDQLEAEQYFTKLYKTQILELKEDCDEKTKLYQDAQQRLEDLQEERDSLASQLEASLTKADSEQLARSIAEELYSDLEKEKIMKELEIKDMMARHRQDLSEKDNTISSLEESNRTLTVDVANLANEKEELNNQLKDLQQQLEKAKDDEKHLSIMKLSFEKQLQTERTLKTQAVNKLAEIMNRKDLVRGVHHADDSGLRRKEKENRKLQLELRSEREKLNSTIIKYQKEISEMQATITEESQTRVELQMALHSKDSDIERLRSQLTSLSIHSLDTTSVSSMSNEPDTDEPYPESMSFTYQRSSKRVCIDTRPNLMCPLFPSETEEEDDEEERGQPRLALCYERPADVEPADTSLQGWLALPSKNTKRFGWDKKFVVMSSKKILFYDSEEDRDLAKPFMILDINKLFHVRPVTQTDVYRADIKEIPRIFQILYANEGESKNQEAGMELSVAERSAYISYKGHELVPTLYHFPSNCEACSRPLWNVFKPPPAVECRRCHVKCHKDHLDLKEEVLAPCKVNYGTAKELLLLASSSAEQQKWITRLLKRIPRKPPTQSAAAPQESPMVTLPSPLPSPHLSPRNSPKLTSRGAIRVHSRGPPPNSKPRLQSEERSK</sequence>
<dbReference type="Pfam" id="PF25346">
    <property type="entry name" value="PH_MRCK"/>
    <property type="match status" value="1"/>
</dbReference>
<dbReference type="InterPro" id="IPR036691">
    <property type="entry name" value="Endo/exonu/phosph_ase_sf"/>
</dbReference>
<dbReference type="PROSITE" id="PS50878">
    <property type="entry name" value="RT_POL"/>
    <property type="match status" value="2"/>
</dbReference>
<feature type="binding site" evidence="25">
    <location>
        <position position="885"/>
    </location>
    <ligand>
        <name>ATP</name>
        <dbReference type="ChEBI" id="CHEBI:30616"/>
    </ligand>
</feature>
<evidence type="ECO:0000256" key="2">
    <source>
        <dbReference type="ARBA" id="ARBA00004184"/>
    </source>
</evidence>
<dbReference type="SMART" id="SM00133">
    <property type="entry name" value="S_TK_X"/>
    <property type="match status" value="1"/>
</dbReference>
<feature type="coiled-coil region" evidence="26">
    <location>
        <begin position="1215"/>
        <end position="1256"/>
    </location>
</feature>
<dbReference type="Gene3D" id="1.10.510.10">
    <property type="entry name" value="Transferase(Phosphotransferase) domain 1"/>
    <property type="match status" value="1"/>
</dbReference>
<dbReference type="FunFam" id="3.30.60.20:FF:000036">
    <property type="entry name" value="Rho-associated protein kinase 1"/>
    <property type="match status" value="1"/>
</dbReference>
<proteinExistence type="inferred from homology"/>
<dbReference type="GO" id="GO:0000281">
    <property type="term" value="P:mitotic cytokinesis"/>
    <property type="evidence" value="ECO:0007669"/>
    <property type="project" value="TreeGrafter"/>
</dbReference>
<dbReference type="GO" id="GO:0005737">
    <property type="term" value="C:cytoplasm"/>
    <property type="evidence" value="ECO:0007669"/>
    <property type="project" value="TreeGrafter"/>
</dbReference>
<evidence type="ECO:0000256" key="10">
    <source>
        <dbReference type="ARBA" id="ARBA00022553"/>
    </source>
</evidence>
<evidence type="ECO:0000259" key="30">
    <source>
        <dbReference type="PROSITE" id="PS50081"/>
    </source>
</evidence>
<evidence type="ECO:0000256" key="19">
    <source>
        <dbReference type="ARBA" id="ARBA00023054"/>
    </source>
</evidence>
<evidence type="ECO:0000256" key="18">
    <source>
        <dbReference type="ARBA" id="ARBA00022842"/>
    </source>
</evidence>
<feature type="domain" description="Phorbol-ester/DAG-type" evidence="30">
    <location>
        <begin position="2692"/>
        <end position="2747"/>
    </location>
</feature>
<gene>
    <name evidence="34" type="ORF">QTP70_031046</name>
</gene>
<evidence type="ECO:0000256" key="13">
    <source>
        <dbReference type="ARBA" id="ARBA00022741"/>
    </source>
</evidence>
<evidence type="ECO:0000259" key="32">
    <source>
        <dbReference type="PROSITE" id="PS51285"/>
    </source>
</evidence>
<feature type="region of interest" description="Disordered" evidence="27">
    <location>
        <begin position="2781"/>
        <end position="2843"/>
    </location>
</feature>
<name>A0AAE0PSK7_9TELE</name>
<dbReference type="CDD" id="cd01242">
    <property type="entry name" value="PH_ROCK"/>
    <property type="match status" value="1"/>
</dbReference>
<feature type="domain" description="RhoBD" evidence="33">
    <location>
        <begin position="2350"/>
        <end position="2418"/>
    </location>
</feature>
<organism evidence="34 35">
    <name type="scientific">Hemibagrus guttatus</name>
    <dbReference type="NCBI Taxonomy" id="175788"/>
    <lineage>
        <taxon>Eukaryota</taxon>
        <taxon>Metazoa</taxon>
        <taxon>Chordata</taxon>
        <taxon>Craniata</taxon>
        <taxon>Vertebrata</taxon>
        <taxon>Euteleostomi</taxon>
        <taxon>Actinopterygii</taxon>
        <taxon>Neopterygii</taxon>
        <taxon>Teleostei</taxon>
        <taxon>Ostariophysi</taxon>
        <taxon>Siluriformes</taxon>
        <taxon>Bagridae</taxon>
        <taxon>Hemibagrus</taxon>
    </lineage>
</organism>
<keyword evidence="11" id="KW-0808">Transferase</keyword>
<evidence type="ECO:0000256" key="8">
    <source>
        <dbReference type="ARBA" id="ARBA00022490"/>
    </source>
</evidence>
<dbReference type="PROSITE" id="PS51859">
    <property type="entry name" value="RHO_BD"/>
    <property type="match status" value="1"/>
</dbReference>
<dbReference type="PROSITE" id="PS50011">
    <property type="entry name" value="PROTEIN_KINASE_DOM"/>
    <property type="match status" value="1"/>
</dbReference>
<evidence type="ECO:0000256" key="26">
    <source>
        <dbReference type="SAM" id="Coils"/>
    </source>
</evidence>
<feature type="region of interest" description="Disordered" evidence="27">
    <location>
        <begin position="2508"/>
        <end position="2527"/>
    </location>
</feature>
<evidence type="ECO:0000256" key="23">
    <source>
        <dbReference type="ARBA" id="ARBA00048679"/>
    </source>
</evidence>
<feature type="domain" description="PH" evidence="28">
    <location>
        <begin position="2583"/>
        <end position="2779"/>
    </location>
</feature>
<dbReference type="GO" id="GO:0030866">
    <property type="term" value="P:cortical actin cytoskeleton organization"/>
    <property type="evidence" value="ECO:0007669"/>
    <property type="project" value="TreeGrafter"/>
</dbReference>
<keyword evidence="15" id="KW-0418">Kinase</keyword>
<dbReference type="Gene3D" id="3.30.200.20">
    <property type="entry name" value="Phosphorylase Kinase, domain 1"/>
    <property type="match status" value="2"/>
</dbReference>
<comment type="catalytic activity">
    <reaction evidence="22">
        <text>L-threonyl-[protein] + ATP = O-phospho-L-threonyl-[protein] + ADP + H(+)</text>
        <dbReference type="Rhea" id="RHEA:46608"/>
        <dbReference type="Rhea" id="RHEA-COMP:11060"/>
        <dbReference type="Rhea" id="RHEA-COMP:11605"/>
        <dbReference type="ChEBI" id="CHEBI:15378"/>
        <dbReference type="ChEBI" id="CHEBI:30013"/>
        <dbReference type="ChEBI" id="CHEBI:30616"/>
        <dbReference type="ChEBI" id="CHEBI:61977"/>
        <dbReference type="ChEBI" id="CHEBI:456216"/>
        <dbReference type="EC" id="2.7.11.1"/>
    </reaction>
</comment>
<keyword evidence="13 25" id="KW-0547">Nucleotide-binding</keyword>
<evidence type="ECO:0000256" key="16">
    <source>
        <dbReference type="ARBA" id="ARBA00022833"/>
    </source>
</evidence>
<dbReference type="PROSITE" id="PS00107">
    <property type="entry name" value="PROTEIN_KINASE_ATP"/>
    <property type="match status" value="1"/>
</dbReference>
<evidence type="ECO:0000256" key="15">
    <source>
        <dbReference type="ARBA" id="ARBA00022777"/>
    </source>
</evidence>
<dbReference type="CDD" id="cd01650">
    <property type="entry name" value="RT_nLTR_like"/>
    <property type="match status" value="2"/>
</dbReference>
<evidence type="ECO:0000256" key="27">
    <source>
        <dbReference type="SAM" id="MobiDB-lite"/>
    </source>
</evidence>
<keyword evidence="17 25" id="KW-0067">ATP-binding</keyword>
<feature type="non-terminal residue" evidence="34">
    <location>
        <position position="1"/>
    </location>
</feature>
<feature type="coiled-coil region" evidence="26">
    <location>
        <begin position="1862"/>
        <end position="2387"/>
    </location>
</feature>
<dbReference type="GO" id="GO:0005524">
    <property type="term" value="F:ATP binding"/>
    <property type="evidence" value="ECO:0007669"/>
    <property type="project" value="UniProtKB-UniRule"/>
</dbReference>
<dbReference type="SUPFAM" id="SSF56672">
    <property type="entry name" value="DNA/RNA polymerases"/>
    <property type="match status" value="2"/>
</dbReference>
<dbReference type="InterPro" id="IPR002219">
    <property type="entry name" value="PKC_DAG/PE"/>
</dbReference>
<dbReference type="PROSITE" id="PS51285">
    <property type="entry name" value="AGC_KINASE_CTER"/>
    <property type="match status" value="1"/>
</dbReference>
<evidence type="ECO:0000256" key="6">
    <source>
        <dbReference type="ARBA" id="ARBA00010879"/>
    </source>
</evidence>
<dbReference type="InterPro" id="IPR046349">
    <property type="entry name" value="C1-like_sf"/>
</dbReference>
<evidence type="ECO:0000256" key="4">
    <source>
        <dbReference type="ARBA" id="ARBA00004245"/>
    </source>
</evidence>
<comment type="cofactor">
    <cofactor evidence="1">
        <name>Mg(2+)</name>
        <dbReference type="ChEBI" id="CHEBI:18420"/>
    </cofactor>
</comment>
<dbReference type="Pfam" id="PF08912">
    <property type="entry name" value="Rho_Binding"/>
    <property type="match status" value="1"/>
</dbReference>
<keyword evidence="35" id="KW-1185">Reference proteome</keyword>
<evidence type="ECO:0000256" key="14">
    <source>
        <dbReference type="ARBA" id="ARBA00022771"/>
    </source>
</evidence>
<comment type="similarity">
    <text evidence="6">Belongs to the beta type-B retroviral polymerase family. HERV class-II K(HML-2) pol subfamily.</text>
</comment>